<accession>A0AAE1NTV3</accession>
<evidence type="ECO:0000313" key="3">
    <source>
        <dbReference type="Proteomes" id="UP001292094"/>
    </source>
</evidence>
<keyword evidence="1" id="KW-0812">Transmembrane</keyword>
<dbReference type="EMBL" id="JAWZYT010004094">
    <property type="protein sequence ID" value="KAK4295364.1"/>
    <property type="molecule type" value="Genomic_DNA"/>
</dbReference>
<keyword evidence="1" id="KW-1133">Transmembrane helix</keyword>
<reference evidence="2" key="1">
    <citation type="submission" date="2023-11" db="EMBL/GenBank/DDBJ databases">
        <title>Genome assemblies of two species of porcelain crab, Petrolisthes cinctipes and Petrolisthes manimaculis (Anomura: Porcellanidae).</title>
        <authorList>
            <person name="Angst P."/>
        </authorList>
    </citation>
    <scope>NUCLEOTIDE SEQUENCE</scope>
    <source>
        <strain evidence="2">PB745_02</strain>
        <tissue evidence="2">Gill</tissue>
    </source>
</reference>
<comment type="caution">
    <text evidence="2">The sequence shown here is derived from an EMBL/GenBank/DDBJ whole genome shotgun (WGS) entry which is preliminary data.</text>
</comment>
<feature type="transmembrane region" description="Helical" evidence="1">
    <location>
        <begin position="20"/>
        <end position="39"/>
    </location>
</feature>
<keyword evidence="1" id="KW-0472">Membrane</keyword>
<protein>
    <submittedName>
        <fullName evidence="2">Uncharacterized protein</fullName>
    </submittedName>
</protein>
<dbReference type="Proteomes" id="UP001292094">
    <property type="component" value="Unassembled WGS sequence"/>
</dbReference>
<dbReference type="AlphaFoldDB" id="A0AAE1NTV3"/>
<organism evidence="2 3">
    <name type="scientific">Petrolisthes manimaculis</name>
    <dbReference type="NCBI Taxonomy" id="1843537"/>
    <lineage>
        <taxon>Eukaryota</taxon>
        <taxon>Metazoa</taxon>
        <taxon>Ecdysozoa</taxon>
        <taxon>Arthropoda</taxon>
        <taxon>Crustacea</taxon>
        <taxon>Multicrustacea</taxon>
        <taxon>Malacostraca</taxon>
        <taxon>Eumalacostraca</taxon>
        <taxon>Eucarida</taxon>
        <taxon>Decapoda</taxon>
        <taxon>Pleocyemata</taxon>
        <taxon>Anomura</taxon>
        <taxon>Galatheoidea</taxon>
        <taxon>Porcellanidae</taxon>
        <taxon>Petrolisthes</taxon>
    </lineage>
</organism>
<name>A0AAE1NTV3_9EUCA</name>
<proteinExistence type="predicted"/>
<evidence type="ECO:0000256" key="1">
    <source>
        <dbReference type="SAM" id="Phobius"/>
    </source>
</evidence>
<gene>
    <name evidence="2" type="ORF">Pmani_032071</name>
</gene>
<sequence length="176" mass="19280">MPNAVNITAIQHATPGGQATSVGALAFNIATGLFAIAALGKRRKRHDHHDHSPYDQGYDHMLQESIYKVLSDLDEPSCLALGLCYAIGVPQHLATTVHTSLITMLSPDTPAPFPWPEVNKAETKYQYAALVGQWARMTEDKSMCQRVFPSCSLTPTQVIKSLSDMKISCHKGPDYN</sequence>
<keyword evidence="3" id="KW-1185">Reference proteome</keyword>
<evidence type="ECO:0000313" key="2">
    <source>
        <dbReference type="EMBL" id="KAK4295364.1"/>
    </source>
</evidence>